<reference evidence="13" key="1">
    <citation type="submission" date="2015-02" db="EMBL/GenBank/DDBJ databases">
        <title>Characterization of two novel Thaumarchaeota isolated from the Northern Adriatic Sea.</title>
        <authorList>
            <person name="Bayer B."/>
            <person name="Vojvoda J."/>
            <person name="Offre P."/>
            <person name="Srivastava A."/>
            <person name="Elisabeth N."/>
            <person name="Garcia J.A.L."/>
            <person name="Schleper C."/>
            <person name="Herndl G.J."/>
        </authorList>
    </citation>
    <scope>NUCLEOTIDE SEQUENCE [LARGE SCALE GENOMIC DNA]</scope>
    <source>
        <strain evidence="13">D3C</strain>
    </source>
</reference>
<dbReference type="InterPro" id="IPR035906">
    <property type="entry name" value="MetI-like_sf"/>
</dbReference>
<dbReference type="GO" id="GO:0006817">
    <property type="term" value="P:phosphate ion transport"/>
    <property type="evidence" value="ECO:0007669"/>
    <property type="project" value="UniProtKB-KW"/>
</dbReference>
<dbReference type="PROSITE" id="PS50928">
    <property type="entry name" value="ABC_TM1"/>
    <property type="match status" value="1"/>
</dbReference>
<evidence type="ECO:0000256" key="5">
    <source>
        <dbReference type="ARBA" id="ARBA00022592"/>
    </source>
</evidence>
<evidence type="ECO:0000256" key="1">
    <source>
        <dbReference type="ARBA" id="ARBA00004651"/>
    </source>
</evidence>
<comment type="caution">
    <text evidence="10">Lacks conserved residue(s) required for the propagation of feature annotation.</text>
</comment>
<feature type="transmembrane region" description="Helical" evidence="9">
    <location>
        <begin position="158"/>
        <end position="185"/>
    </location>
</feature>
<dbReference type="NCBIfam" id="TIGR02138">
    <property type="entry name" value="phosphate_pstC"/>
    <property type="match status" value="1"/>
</dbReference>
<dbReference type="InterPro" id="IPR011864">
    <property type="entry name" value="Phosphate_PstC"/>
</dbReference>
<comment type="function">
    <text evidence="10">Part of the binding-protein-dependent transport system for phosphate; probably responsible for the translocation of the substrate across the membrane.</text>
</comment>
<dbReference type="PATRIC" id="fig|1582439.9.peg.1859"/>
<keyword evidence="6 9" id="KW-0812">Transmembrane</keyword>
<accession>A0A0C5BTF0</accession>
<dbReference type="STRING" id="1582439.NPIRD3C_1803"/>
<keyword evidence="7 9" id="KW-1133">Transmembrane helix</keyword>
<dbReference type="GO" id="GO:0005886">
    <property type="term" value="C:plasma membrane"/>
    <property type="evidence" value="ECO:0007669"/>
    <property type="project" value="UniProtKB-SubCell"/>
</dbReference>
<evidence type="ECO:0000256" key="10">
    <source>
        <dbReference type="RuleBase" id="RU363054"/>
    </source>
</evidence>
<dbReference type="AlphaFoldDB" id="A0A0C5BTF0"/>
<evidence type="ECO:0000256" key="6">
    <source>
        <dbReference type="ARBA" id="ARBA00022692"/>
    </source>
</evidence>
<dbReference type="SUPFAM" id="SSF161098">
    <property type="entry name" value="MetI-like"/>
    <property type="match status" value="1"/>
</dbReference>
<keyword evidence="13" id="KW-1185">Reference proteome</keyword>
<dbReference type="GeneID" id="41600900"/>
<reference evidence="12 13" key="3">
    <citation type="journal article" date="2019" name="Int. J. Syst. Evol. Microbiol.">
        <title>Nitrosopumilus adriaticus sp. nov. and Nitrosopumilus piranensis sp. nov., two ammonia-oxidizing archaea from the Adriatic Sea and members of the class Nitrososphaeria.</title>
        <authorList>
            <person name="Bayer B."/>
            <person name="Vojvoda J."/>
            <person name="Reinthaler T."/>
            <person name="Reyes C."/>
            <person name="Pinto M."/>
            <person name="Herndl G.J."/>
        </authorList>
    </citation>
    <scope>NUCLEOTIDE SEQUENCE [LARGE SCALE GENOMIC DNA]</scope>
    <source>
        <strain evidence="12 13">D3C</strain>
    </source>
</reference>
<reference evidence="12 13" key="2">
    <citation type="journal article" date="2016" name="ISME J.">
        <title>Physiological and genomic characterization of two novel marine thaumarchaeal strains indicates niche differentiation.</title>
        <authorList>
            <person name="Bayer B."/>
            <person name="Vojvoda J."/>
            <person name="Offre P."/>
            <person name="Alves R.J."/>
            <person name="Elisabeth N.H."/>
            <person name="Garcia J.A."/>
            <person name="Volland J.M."/>
            <person name="Srivastava A."/>
            <person name="Schleper C."/>
            <person name="Herndl G.J."/>
        </authorList>
    </citation>
    <scope>NUCLEOTIDE SEQUENCE [LARGE SCALE GENOMIC DNA]</scope>
    <source>
        <strain evidence="12 13">D3C</strain>
    </source>
</reference>
<dbReference type="OrthoDB" id="338493at2157"/>
<evidence type="ECO:0000313" key="13">
    <source>
        <dbReference type="Proteomes" id="UP000032027"/>
    </source>
</evidence>
<evidence type="ECO:0000256" key="9">
    <source>
        <dbReference type="RuleBase" id="RU363032"/>
    </source>
</evidence>
<organism evidence="12 13">
    <name type="scientific">Nitrosopumilus piranensis</name>
    <dbReference type="NCBI Taxonomy" id="1582439"/>
    <lineage>
        <taxon>Archaea</taxon>
        <taxon>Nitrososphaerota</taxon>
        <taxon>Nitrososphaeria</taxon>
        <taxon>Nitrosopumilales</taxon>
        <taxon>Nitrosopumilaceae</taxon>
        <taxon>Nitrosopumilus</taxon>
    </lineage>
</organism>
<proteinExistence type="inferred from homology"/>
<evidence type="ECO:0000256" key="4">
    <source>
        <dbReference type="ARBA" id="ARBA00022475"/>
    </source>
</evidence>
<evidence type="ECO:0000313" key="12">
    <source>
        <dbReference type="EMBL" id="AJM93013.1"/>
    </source>
</evidence>
<feature type="transmembrane region" description="Helical" evidence="9">
    <location>
        <begin position="20"/>
        <end position="44"/>
    </location>
</feature>
<dbReference type="KEGG" id="nid:NPIRD3C_1803"/>
<keyword evidence="4 10" id="KW-1003">Cell membrane</keyword>
<dbReference type="EMBL" id="CP010868">
    <property type="protein sequence ID" value="AJM93013.1"/>
    <property type="molecule type" value="Genomic_DNA"/>
</dbReference>
<feature type="transmembrane region" description="Helical" evidence="9">
    <location>
        <begin position="283"/>
        <end position="312"/>
    </location>
</feature>
<dbReference type="GO" id="GO:0005315">
    <property type="term" value="F:phosphate transmembrane transporter activity"/>
    <property type="evidence" value="ECO:0007669"/>
    <property type="project" value="InterPro"/>
</dbReference>
<evidence type="ECO:0000256" key="2">
    <source>
        <dbReference type="ARBA" id="ARBA00007069"/>
    </source>
</evidence>
<dbReference type="CDD" id="cd06261">
    <property type="entry name" value="TM_PBP2"/>
    <property type="match status" value="1"/>
</dbReference>
<name>A0A0C5BTF0_9ARCH</name>
<dbReference type="Gene3D" id="1.10.3720.10">
    <property type="entry name" value="MetI-like"/>
    <property type="match status" value="1"/>
</dbReference>
<evidence type="ECO:0000256" key="7">
    <source>
        <dbReference type="ARBA" id="ARBA00022989"/>
    </source>
</evidence>
<feature type="transmembrane region" description="Helical" evidence="9">
    <location>
        <begin position="115"/>
        <end position="138"/>
    </location>
</feature>
<sequence>MGKIKLKSEKSSRRPIADKIFKIGATVAGVYVLVMVVLLVFQLFSESYPIWEEEGLSFISGTDWNAVEGRESFGALPYILGTLVTAALAMIIGVPLSIGIAMFISDAPAKIGGPLGFIVELLAAVPSVIYGLWGLFVFRIYFKDWIETPLHDVFGDSIWLFSGTPFGLDIITASVILAIMIIPTVSAVSREVMKAVPQQQKEAAYMLGATKWEMFKLAVFPYSKTGLIGASILGLGRAVGETMAVTMLIGNATGIAAIPSSFFKPSQTMSSIIANEFVEASPASLHLPALIGVALVLLLIAIAINIVAHLLVTRMLKVKEGAINN</sequence>
<evidence type="ECO:0000259" key="11">
    <source>
        <dbReference type="PROSITE" id="PS50928"/>
    </source>
</evidence>
<dbReference type="InterPro" id="IPR000515">
    <property type="entry name" value="MetI-like"/>
</dbReference>
<dbReference type="PANTHER" id="PTHR30425:SF1">
    <property type="entry name" value="PHOSPHATE TRANSPORT SYSTEM PERMEASE PROTEIN PSTC"/>
    <property type="match status" value="1"/>
</dbReference>
<keyword evidence="5 10" id="KW-0592">Phosphate transport</keyword>
<comment type="similarity">
    <text evidence="2 10">Belongs to the binding-protein-dependent transport system permease family. CysTW subfamily.</text>
</comment>
<feature type="transmembrane region" description="Helical" evidence="9">
    <location>
        <begin position="78"/>
        <end position="103"/>
    </location>
</feature>
<dbReference type="Proteomes" id="UP000032027">
    <property type="component" value="Chromosome"/>
</dbReference>
<keyword evidence="8 9" id="KW-0472">Membrane</keyword>
<dbReference type="RefSeq" id="WP_148703752.1">
    <property type="nucleotide sequence ID" value="NZ_CP010868.1"/>
</dbReference>
<protein>
    <recommendedName>
        <fullName evidence="10">Phosphate transport system permease protein</fullName>
    </recommendedName>
</protein>
<comment type="subcellular location">
    <subcellularLocation>
        <location evidence="1 9">Cell membrane</location>
        <topology evidence="1 9">Multi-pass membrane protein</topology>
    </subcellularLocation>
</comment>
<keyword evidence="3 9" id="KW-0813">Transport</keyword>
<dbReference type="InterPro" id="IPR051124">
    <property type="entry name" value="Phosphate_Transport_Permease"/>
</dbReference>
<dbReference type="PANTHER" id="PTHR30425">
    <property type="entry name" value="PHOSPHATE TRANSPORT SYSTEM PERMEASE PROTEIN PST"/>
    <property type="match status" value="1"/>
</dbReference>
<evidence type="ECO:0000256" key="3">
    <source>
        <dbReference type="ARBA" id="ARBA00022448"/>
    </source>
</evidence>
<gene>
    <name evidence="12" type="primary">pstC</name>
    <name evidence="12" type="ORF">NPIRD3C_1803</name>
</gene>
<feature type="domain" description="ABC transmembrane type-1" evidence="11">
    <location>
        <begin position="79"/>
        <end position="308"/>
    </location>
</feature>
<evidence type="ECO:0000256" key="8">
    <source>
        <dbReference type="ARBA" id="ARBA00023136"/>
    </source>
</evidence>
<dbReference type="HOGENOM" id="CLU_033621_1_3_2"/>
<dbReference type="Pfam" id="PF00528">
    <property type="entry name" value="BPD_transp_1"/>
    <property type="match status" value="1"/>
</dbReference>